<evidence type="ECO:0000256" key="1">
    <source>
        <dbReference type="SAM" id="Coils"/>
    </source>
</evidence>
<feature type="coiled-coil region" evidence="1">
    <location>
        <begin position="189"/>
        <end position="216"/>
    </location>
</feature>
<evidence type="ECO:0000256" key="2">
    <source>
        <dbReference type="SAM" id="MobiDB-lite"/>
    </source>
</evidence>
<accession>A0A420Y5A2</accession>
<feature type="region of interest" description="Disordered" evidence="2">
    <location>
        <begin position="452"/>
        <end position="475"/>
    </location>
</feature>
<dbReference type="AlphaFoldDB" id="A0A420Y5A2"/>
<name>A0A420Y5A2_9PEZI</name>
<comment type="caution">
    <text evidence="3">The sequence shown here is derived from an EMBL/GenBank/DDBJ whole genome shotgun (WGS) entry which is preliminary data.</text>
</comment>
<evidence type="ECO:0000313" key="4">
    <source>
        <dbReference type="Proteomes" id="UP000275385"/>
    </source>
</evidence>
<feature type="compositionally biased region" description="Pro residues" evidence="2">
    <location>
        <begin position="62"/>
        <end position="81"/>
    </location>
</feature>
<feature type="compositionally biased region" description="Basic and acidic residues" evidence="2">
    <location>
        <begin position="134"/>
        <end position="144"/>
    </location>
</feature>
<evidence type="ECO:0000313" key="3">
    <source>
        <dbReference type="EMBL" id="RKU43033.1"/>
    </source>
</evidence>
<gene>
    <name evidence="3" type="ORF">DL546_005067</name>
</gene>
<sequence>MEASAPKRRKTSPNSAVPVESTTTSPHAQRASPRRRLGAAQQVDDETPNPFARAGLRRSPVPGLPQPNVPEPGKPSTPDLPNPLTSSPLAEIQSSPSRRPRRSRSLAAKLRSSPTKQPSPEPEAEGAAQPQEHVTPEVETRKDSPSAFQQAKPTKRLEKPAKRPKQGPRISDARDIKPPNSDTEVERVNDALLADIAQLRAELEILVRENERIQQSHLSKKELSAPENLDEVVDVLFRHLEPRKSSKPKEARPSWVQTALDPVAFLPFSKPASAPPTLFYEHVPEPTKPPKSHAPRPMKADEEFLFLSAFTPLTFSSHITTLPSPDEETEPGPLLQHHTVTAASATSPSLFMSRLEMVVDTSTHTITSLSVTAIHPRSAASEMAPLLRQIMAERGESSFCSALYHNVSILTWAMGSWLRVAIRRAKIWRTLDRDLGSTEALRETVRRVRATRAKRRRMRRMRDDEDDESDTESITDQTMMNDLLPYMDCMWMDLDIPALAAGDGEAASLRIQWKIELDWTGEASSRIRALVSLPSKWHRADERGRLATIPALFDKLVQRDGDVVSAVHAVVALLAGESR</sequence>
<feature type="region of interest" description="Disordered" evidence="2">
    <location>
        <begin position="1"/>
        <end position="184"/>
    </location>
</feature>
<keyword evidence="4" id="KW-1185">Reference proteome</keyword>
<keyword evidence="1" id="KW-0175">Coiled coil</keyword>
<reference evidence="3 4" key="1">
    <citation type="submission" date="2018-08" db="EMBL/GenBank/DDBJ databases">
        <title>Draft genome of the lignicolous fungus Coniochaeta pulveracea.</title>
        <authorList>
            <person name="Borstlap C.J."/>
            <person name="De Witt R.N."/>
            <person name="Botha A."/>
            <person name="Volschenk H."/>
        </authorList>
    </citation>
    <scope>NUCLEOTIDE SEQUENCE [LARGE SCALE GENOMIC DNA]</scope>
    <source>
        <strain evidence="3 4">CAB683</strain>
    </source>
</reference>
<dbReference type="EMBL" id="QVQW01000048">
    <property type="protein sequence ID" value="RKU43033.1"/>
    <property type="molecule type" value="Genomic_DNA"/>
</dbReference>
<dbReference type="STRING" id="177199.A0A420Y5A2"/>
<organism evidence="3 4">
    <name type="scientific">Coniochaeta pulveracea</name>
    <dbReference type="NCBI Taxonomy" id="177199"/>
    <lineage>
        <taxon>Eukaryota</taxon>
        <taxon>Fungi</taxon>
        <taxon>Dikarya</taxon>
        <taxon>Ascomycota</taxon>
        <taxon>Pezizomycotina</taxon>
        <taxon>Sordariomycetes</taxon>
        <taxon>Sordariomycetidae</taxon>
        <taxon>Coniochaetales</taxon>
        <taxon>Coniochaetaceae</taxon>
        <taxon>Coniochaeta</taxon>
    </lineage>
</organism>
<dbReference type="OrthoDB" id="4160836at2759"/>
<feature type="compositionally biased region" description="Acidic residues" evidence="2">
    <location>
        <begin position="464"/>
        <end position="473"/>
    </location>
</feature>
<feature type="compositionally biased region" description="Polar residues" evidence="2">
    <location>
        <begin position="12"/>
        <end position="27"/>
    </location>
</feature>
<proteinExistence type="predicted"/>
<feature type="compositionally biased region" description="Basic residues" evidence="2">
    <location>
        <begin position="1"/>
        <end position="11"/>
    </location>
</feature>
<dbReference type="Proteomes" id="UP000275385">
    <property type="component" value="Unassembled WGS sequence"/>
</dbReference>
<protein>
    <submittedName>
        <fullName evidence="3">Uncharacterized protein</fullName>
    </submittedName>
</protein>